<sequence length="73" mass="8200">MTGVANSTPKSRSDEINLVDLFFIVLMALNLLVALEPKRGNGCMTNSEEFVYFFRCLDNEIMSTSCNHICTYA</sequence>
<evidence type="ECO:0000256" key="1">
    <source>
        <dbReference type="SAM" id="Phobius"/>
    </source>
</evidence>
<dbReference type="Proteomes" id="UP000245609">
    <property type="component" value="Unassembled WGS sequence"/>
</dbReference>
<keyword evidence="3" id="KW-1185">Reference proteome</keyword>
<dbReference type="AlphaFoldDB" id="A0A2T9ZAR0"/>
<evidence type="ECO:0000313" key="2">
    <source>
        <dbReference type="EMBL" id="PVV01686.1"/>
    </source>
</evidence>
<keyword evidence="1" id="KW-0812">Transmembrane</keyword>
<organism evidence="2 3">
    <name type="scientific">Smittium megazygosporum</name>
    <dbReference type="NCBI Taxonomy" id="133381"/>
    <lineage>
        <taxon>Eukaryota</taxon>
        <taxon>Fungi</taxon>
        <taxon>Fungi incertae sedis</taxon>
        <taxon>Zoopagomycota</taxon>
        <taxon>Kickxellomycotina</taxon>
        <taxon>Harpellomycetes</taxon>
        <taxon>Harpellales</taxon>
        <taxon>Legeriomycetaceae</taxon>
        <taxon>Smittium</taxon>
    </lineage>
</organism>
<feature type="transmembrane region" description="Helical" evidence="1">
    <location>
        <begin position="16"/>
        <end position="35"/>
    </location>
</feature>
<reference evidence="2 3" key="1">
    <citation type="journal article" date="2018" name="MBio">
        <title>Comparative Genomics Reveals the Core Gene Toolbox for the Fungus-Insect Symbiosis.</title>
        <authorList>
            <person name="Wang Y."/>
            <person name="Stata M."/>
            <person name="Wang W."/>
            <person name="Stajich J.E."/>
            <person name="White M.M."/>
            <person name="Moncalvo J.M."/>
        </authorList>
    </citation>
    <scope>NUCLEOTIDE SEQUENCE [LARGE SCALE GENOMIC DNA]</scope>
    <source>
        <strain evidence="2 3">SC-DP-2</strain>
    </source>
</reference>
<name>A0A2T9ZAR0_9FUNG</name>
<dbReference type="EMBL" id="MBFS01000883">
    <property type="protein sequence ID" value="PVV01686.1"/>
    <property type="molecule type" value="Genomic_DNA"/>
</dbReference>
<keyword evidence="1" id="KW-0472">Membrane</keyword>
<protein>
    <submittedName>
        <fullName evidence="2">Uncharacterized protein</fullName>
    </submittedName>
</protein>
<evidence type="ECO:0000313" key="3">
    <source>
        <dbReference type="Proteomes" id="UP000245609"/>
    </source>
</evidence>
<proteinExistence type="predicted"/>
<comment type="caution">
    <text evidence="2">The sequence shown here is derived from an EMBL/GenBank/DDBJ whole genome shotgun (WGS) entry which is preliminary data.</text>
</comment>
<keyword evidence="1" id="KW-1133">Transmembrane helix</keyword>
<gene>
    <name evidence="2" type="ORF">BB560_003886</name>
</gene>
<accession>A0A2T9ZAR0</accession>